<organism evidence="2 3">
    <name type="scientific">Phrynocephalus forsythii</name>
    <dbReference type="NCBI Taxonomy" id="171643"/>
    <lineage>
        <taxon>Eukaryota</taxon>
        <taxon>Metazoa</taxon>
        <taxon>Chordata</taxon>
        <taxon>Craniata</taxon>
        <taxon>Vertebrata</taxon>
        <taxon>Euteleostomi</taxon>
        <taxon>Lepidosauria</taxon>
        <taxon>Squamata</taxon>
        <taxon>Bifurcata</taxon>
        <taxon>Unidentata</taxon>
        <taxon>Episquamata</taxon>
        <taxon>Toxicofera</taxon>
        <taxon>Iguania</taxon>
        <taxon>Acrodonta</taxon>
        <taxon>Agamidae</taxon>
        <taxon>Agaminae</taxon>
        <taxon>Phrynocephalus</taxon>
    </lineage>
</organism>
<keyword evidence="1" id="KW-1133">Transmembrane helix</keyword>
<dbReference type="Proteomes" id="UP001142489">
    <property type="component" value="Unassembled WGS sequence"/>
</dbReference>
<dbReference type="OrthoDB" id="9950531at2759"/>
<feature type="transmembrane region" description="Helical" evidence="1">
    <location>
        <begin position="185"/>
        <end position="205"/>
    </location>
</feature>
<keyword evidence="1" id="KW-0812">Transmembrane</keyword>
<accession>A0A9Q1B6I2</accession>
<evidence type="ECO:0000313" key="2">
    <source>
        <dbReference type="EMBL" id="KAJ7342178.1"/>
    </source>
</evidence>
<dbReference type="PANTHER" id="PTHR45749:SF21">
    <property type="entry name" value="DUF4371 DOMAIN-CONTAINING PROTEIN"/>
    <property type="match status" value="1"/>
</dbReference>
<evidence type="ECO:0008006" key="4">
    <source>
        <dbReference type="Google" id="ProtNLM"/>
    </source>
</evidence>
<comment type="caution">
    <text evidence="2">The sequence shown here is derived from an EMBL/GenBank/DDBJ whole genome shotgun (WGS) entry which is preliminary data.</text>
</comment>
<dbReference type="AlphaFoldDB" id="A0A9Q1B6I2"/>
<evidence type="ECO:0000256" key="1">
    <source>
        <dbReference type="SAM" id="Phobius"/>
    </source>
</evidence>
<reference evidence="2" key="1">
    <citation type="journal article" date="2023" name="DNA Res.">
        <title>Chromosome-level genome assembly of Phrynocephalus forsythii using third-generation DNA sequencing and Hi-C analysis.</title>
        <authorList>
            <person name="Qi Y."/>
            <person name="Zhao W."/>
            <person name="Zhao Y."/>
            <person name="Niu C."/>
            <person name="Cao S."/>
            <person name="Zhang Y."/>
        </authorList>
    </citation>
    <scope>NUCLEOTIDE SEQUENCE</scope>
    <source>
        <tissue evidence="2">Muscle</tissue>
    </source>
</reference>
<dbReference type="PANTHER" id="PTHR45749">
    <property type="match status" value="1"/>
</dbReference>
<evidence type="ECO:0000313" key="3">
    <source>
        <dbReference type="Proteomes" id="UP001142489"/>
    </source>
</evidence>
<proteinExistence type="predicted"/>
<protein>
    <recommendedName>
        <fullName evidence="4">DUF4371 domain-containing protein</fullName>
    </recommendedName>
</protein>
<name>A0A9Q1B6I2_9SAUR</name>
<sequence length="236" mass="27480">MLQNPESTMYLSPERQNESIQLLASTVREKLVYDIKRAKYYGIMFDSTPDAAHQEQTLETMRYVDIKFEGKTVLVKDSFLGYIQTHKKDTASIADIILQQLEKNKLSFEDCRSQCYDHTSSTLGWERMKTALVVSVKSDSETCYSARVEVVKLIHDQLEHMVELLENIADDQDENSDSRSEAVQLLHWILTIAFLVLLWFWNTVLARTDRVQKRLQGHTMNSIMLLKIFRLYKSMS</sequence>
<gene>
    <name evidence="2" type="ORF">JRQ81_009461</name>
</gene>
<keyword evidence="1" id="KW-0472">Membrane</keyword>
<keyword evidence="3" id="KW-1185">Reference proteome</keyword>
<dbReference type="EMBL" id="JAPFRF010000002">
    <property type="protein sequence ID" value="KAJ7342178.1"/>
    <property type="molecule type" value="Genomic_DNA"/>
</dbReference>